<dbReference type="InterPro" id="IPR029021">
    <property type="entry name" value="Prot-tyrosine_phosphatase-like"/>
</dbReference>
<dbReference type="PANTHER" id="PTHR12305">
    <property type="entry name" value="PHOSPHATASE WITH HOMOLOGY TO TENSIN"/>
    <property type="match status" value="1"/>
</dbReference>
<dbReference type="GO" id="GO:0005829">
    <property type="term" value="C:cytosol"/>
    <property type="evidence" value="ECO:0007669"/>
    <property type="project" value="TreeGrafter"/>
</dbReference>
<dbReference type="FunFam" id="3.90.190.10:FF:000053">
    <property type="entry name" value="Phosphatidylinositol 3,4,5-trisphosphate 3-phosphatase TPTE2"/>
    <property type="match status" value="1"/>
</dbReference>
<evidence type="ECO:0000256" key="3">
    <source>
        <dbReference type="ARBA" id="ARBA00022801"/>
    </source>
</evidence>
<reference evidence="10 11" key="1">
    <citation type="submission" date="2019-12" db="EMBL/GenBank/DDBJ databases">
        <authorList>
            <person name="Scholz U."/>
            <person name="Mascher M."/>
            <person name="Fiebig A."/>
        </authorList>
    </citation>
    <scope>NUCLEOTIDE SEQUENCE</scope>
</reference>
<evidence type="ECO:0000256" key="6">
    <source>
        <dbReference type="SAM" id="MobiDB-lite"/>
    </source>
</evidence>
<dbReference type="PROSITE" id="PS00383">
    <property type="entry name" value="TYR_PHOSPHATASE_1"/>
    <property type="match status" value="1"/>
</dbReference>
<dbReference type="AlphaFoldDB" id="A0A7I8IN51"/>
<dbReference type="Pfam" id="PF22785">
    <property type="entry name" value="Tc-R-P"/>
    <property type="match status" value="1"/>
</dbReference>
<evidence type="ECO:0000256" key="1">
    <source>
        <dbReference type="ARBA" id="ARBA00000536"/>
    </source>
</evidence>
<dbReference type="EMBL" id="CACRZD030000005">
    <property type="protein sequence ID" value="CAA6659385.1"/>
    <property type="molecule type" value="Genomic_DNA"/>
</dbReference>
<evidence type="ECO:0000256" key="2">
    <source>
        <dbReference type="ARBA" id="ARBA00007881"/>
    </source>
</evidence>
<dbReference type="CDD" id="cd14509">
    <property type="entry name" value="PTP_PTEN"/>
    <property type="match status" value="1"/>
</dbReference>
<dbReference type="InterPro" id="IPR014020">
    <property type="entry name" value="Tensin_C2-dom"/>
</dbReference>
<dbReference type="InterPro" id="IPR029023">
    <property type="entry name" value="Tensin_phosphatase"/>
</dbReference>
<evidence type="ECO:0000259" key="8">
    <source>
        <dbReference type="PROSITE" id="PS51181"/>
    </source>
</evidence>
<proteinExistence type="inferred from homology"/>
<comment type="catalytic activity">
    <reaction evidence="1">
        <text>a 1,2-diacyl-sn-glycero-3-phospho-(1D-myo-inositol-3,4,5-trisphosphate) + H2O = a 1,2-diacyl-sn-glycero-3-phospho-(1D-myo-inositol-4,5-bisphosphate) + phosphate</text>
        <dbReference type="Rhea" id="RHEA:25017"/>
        <dbReference type="ChEBI" id="CHEBI:15377"/>
        <dbReference type="ChEBI" id="CHEBI:43474"/>
        <dbReference type="ChEBI" id="CHEBI:57836"/>
        <dbReference type="ChEBI" id="CHEBI:58456"/>
        <dbReference type="EC" id="3.1.3.67"/>
    </reaction>
</comment>
<evidence type="ECO:0000313" key="10">
    <source>
        <dbReference type="EMBL" id="CAA2619638.1"/>
    </source>
</evidence>
<feature type="region of interest" description="Disordered" evidence="6">
    <location>
        <begin position="1"/>
        <end position="42"/>
    </location>
</feature>
<dbReference type="Gene3D" id="3.90.190.10">
    <property type="entry name" value="Protein tyrosine phosphatase superfamily"/>
    <property type="match status" value="1"/>
</dbReference>
<dbReference type="InterPro" id="IPR055183">
    <property type="entry name" value="PTEN2A/B_C2"/>
</dbReference>
<feature type="domain" description="Phosphatase tensin-type" evidence="8">
    <location>
        <begin position="128"/>
        <end position="317"/>
    </location>
</feature>
<dbReference type="GO" id="GO:0004721">
    <property type="term" value="F:phosphoprotein phosphatase activity"/>
    <property type="evidence" value="ECO:0007669"/>
    <property type="project" value="UniProtKB-KW"/>
</dbReference>
<feature type="compositionally biased region" description="Polar residues" evidence="6">
    <location>
        <begin position="18"/>
        <end position="42"/>
    </location>
</feature>
<dbReference type="Pfam" id="PF22918">
    <property type="entry name" value="PTEN2_C2"/>
    <property type="match status" value="1"/>
</dbReference>
<dbReference type="Proteomes" id="UP001189122">
    <property type="component" value="Unassembled WGS sequence"/>
</dbReference>
<accession>A0A7I8IN51</accession>
<keyword evidence="3" id="KW-0378">Hydrolase</keyword>
<feature type="region of interest" description="Disordered" evidence="6">
    <location>
        <begin position="480"/>
        <end position="574"/>
    </location>
</feature>
<dbReference type="InterPro" id="IPR045101">
    <property type="entry name" value="PTP_PTEN"/>
</dbReference>
<dbReference type="SUPFAM" id="SSF52799">
    <property type="entry name" value="(Phosphotyrosine protein) phosphatases II"/>
    <property type="match status" value="1"/>
</dbReference>
<comment type="similarity">
    <text evidence="2">Belongs to the PTEN phosphatase protein family.</text>
</comment>
<keyword evidence="11" id="KW-1185">Reference proteome</keyword>
<keyword evidence="5" id="KW-0443">Lipid metabolism</keyword>
<evidence type="ECO:0000256" key="4">
    <source>
        <dbReference type="ARBA" id="ARBA00022912"/>
    </source>
</evidence>
<dbReference type="GO" id="GO:0016314">
    <property type="term" value="F:phosphatidylinositol-3,4,5-trisphosphate 3-phosphatase activity"/>
    <property type="evidence" value="ECO:0007669"/>
    <property type="project" value="UniProtKB-EC"/>
</dbReference>
<dbReference type="InterPro" id="IPR000387">
    <property type="entry name" value="Tyr_Pase_dom"/>
</dbReference>
<gene>
    <name evidence="10" type="ORF">SI7747_05005807</name>
</gene>
<name>A0A7I8IN51_SPIIN</name>
<feature type="domain" description="C2 tensin-type" evidence="9">
    <location>
        <begin position="324"/>
        <end position="451"/>
    </location>
</feature>
<dbReference type="InterPro" id="IPR051281">
    <property type="entry name" value="Dual-spec_lipid-protein_phosph"/>
</dbReference>
<dbReference type="SMART" id="SM01326">
    <property type="entry name" value="PTEN_C2"/>
    <property type="match status" value="1"/>
</dbReference>
<dbReference type="PROSITE" id="PS50056">
    <property type="entry name" value="TYR_PHOSPHATASE_2"/>
    <property type="match status" value="1"/>
</dbReference>
<sequence>MDSVHNEPSSSPPPTTTEIPQSASTGKDGSSGNTPSILSASGLSSWTRNLRISSSTQEDSQQGNSVKSTFSRFTSGFNLRSSPKSPVTDESSEGQGASTAVQSGVFGSLTKGIVDSSKSAVKAVQVKARHMEGGFDLDMTYITENIIAMGFPAGDMSSGFFGYVEGFYRNHMEEVIRFFESHHKGKYKVYNLCSERLYDASLLEGKVACFPFDDHNCPPLQLVISFCQSAYSWLKEDIENVVVVHCKAGMARTGLMISSLLLYLKVCTSSFLFFAVFSNCEESMDYYNQKRCLDAKGLVLPSQIRYVKYFERVLTYFNGENPSGRRCMLRGFRLHRCPYWVRPSITVSNHNGVLFSTKKHPRTKGLMPEDFWFSAPKKGVMVFALPGEPGLTELTGDFKIHFHDRQGDFYCWLNTTMTENRKILTTADLDGFDKRKLPSPGFLVEVVLVDYDGSNPSQPASSAAKEEGVGSASAVAASAATSAARDQKPAALGKSGGGSGGNDKDDVFSDSEGEESGSSRARHAHATANSGLLPPESKPLHQEAEVPPQSSAKVRQGLGGSSKAGDLSEPTQLGSTGVSEFKAIAADASVFSFGDEDDYESE</sequence>
<organism evidence="10">
    <name type="scientific">Spirodela intermedia</name>
    <name type="common">Intermediate duckweed</name>
    <dbReference type="NCBI Taxonomy" id="51605"/>
    <lineage>
        <taxon>Eukaryota</taxon>
        <taxon>Viridiplantae</taxon>
        <taxon>Streptophyta</taxon>
        <taxon>Embryophyta</taxon>
        <taxon>Tracheophyta</taxon>
        <taxon>Spermatophyta</taxon>
        <taxon>Magnoliopsida</taxon>
        <taxon>Liliopsida</taxon>
        <taxon>Araceae</taxon>
        <taxon>Lemnoideae</taxon>
        <taxon>Spirodela</taxon>
    </lineage>
</organism>
<dbReference type="InterPro" id="IPR016130">
    <property type="entry name" value="Tyr_Pase_AS"/>
</dbReference>
<dbReference type="EMBL" id="LR743592">
    <property type="protein sequence ID" value="CAA2619638.1"/>
    <property type="molecule type" value="Genomic_DNA"/>
</dbReference>
<evidence type="ECO:0000256" key="5">
    <source>
        <dbReference type="ARBA" id="ARBA00023098"/>
    </source>
</evidence>
<keyword evidence="4" id="KW-0904">Protein phosphatase</keyword>
<feature type="region of interest" description="Disordered" evidence="6">
    <location>
        <begin position="49"/>
        <end position="68"/>
    </location>
</feature>
<dbReference type="PROSITE" id="PS51182">
    <property type="entry name" value="C2_TENSIN"/>
    <property type="match status" value="1"/>
</dbReference>
<dbReference type="GO" id="GO:0006629">
    <property type="term" value="P:lipid metabolic process"/>
    <property type="evidence" value="ECO:0007669"/>
    <property type="project" value="UniProtKB-KW"/>
</dbReference>
<dbReference type="PANTHER" id="PTHR12305:SF96">
    <property type="entry name" value="PHOSPHATIDYLINOSITOL 3,4,5-TRISPHOSPHATE 3-PHOSPHATASE AND PROTEIN-TYROSINE-PHOSPHATASE PTEN2A"/>
    <property type="match status" value="1"/>
</dbReference>
<evidence type="ECO:0000313" key="11">
    <source>
        <dbReference type="Proteomes" id="UP001189122"/>
    </source>
</evidence>
<feature type="domain" description="Tyrosine specific protein phosphatases" evidence="7">
    <location>
        <begin position="242"/>
        <end position="291"/>
    </location>
</feature>
<evidence type="ECO:0000259" key="9">
    <source>
        <dbReference type="PROSITE" id="PS51182"/>
    </source>
</evidence>
<evidence type="ECO:0000259" key="7">
    <source>
        <dbReference type="PROSITE" id="PS50056"/>
    </source>
</evidence>
<dbReference type="PROSITE" id="PS51181">
    <property type="entry name" value="PPASE_TENSIN"/>
    <property type="match status" value="1"/>
</dbReference>
<protein>
    <submittedName>
        <fullName evidence="10">Uncharacterized protein</fullName>
    </submittedName>
</protein>
<feature type="region of interest" description="Disordered" evidence="6">
    <location>
        <begin position="77"/>
        <end position="99"/>
    </location>
</feature>